<organism evidence="3 4">
    <name type="scientific">Polarella glacialis</name>
    <name type="common">Dinoflagellate</name>
    <dbReference type="NCBI Taxonomy" id="89957"/>
    <lineage>
        <taxon>Eukaryota</taxon>
        <taxon>Sar</taxon>
        <taxon>Alveolata</taxon>
        <taxon>Dinophyceae</taxon>
        <taxon>Suessiales</taxon>
        <taxon>Suessiaceae</taxon>
        <taxon>Polarella</taxon>
    </lineage>
</organism>
<evidence type="ECO:0000313" key="4">
    <source>
        <dbReference type="Proteomes" id="UP000654075"/>
    </source>
</evidence>
<dbReference type="OrthoDB" id="6125719at2759"/>
<dbReference type="PANTHER" id="PTHR14165">
    <property type="entry name" value="MAJOR VAULT PROTEIN"/>
    <property type="match status" value="1"/>
</dbReference>
<keyword evidence="1" id="KW-0472">Membrane</keyword>
<keyword evidence="1" id="KW-0812">Transmembrane</keyword>
<dbReference type="GO" id="GO:0005737">
    <property type="term" value="C:cytoplasm"/>
    <property type="evidence" value="ECO:0007669"/>
    <property type="project" value="TreeGrafter"/>
</dbReference>
<keyword evidence="1" id="KW-1133">Transmembrane helix</keyword>
<evidence type="ECO:0000259" key="2">
    <source>
        <dbReference type="Pfam" id="PF01145"/>
    </source>
</evidence>
<dbReference type="AlphaFoldDB" id="A0A813FQ60"/>
<comment type="caution">
    <text evidence="3">The sequence shown here is derived from an EMBL/GenBank/DDBJ whole genome shotgun (WGS) entry which is preliminary data.</text>
</comment>
<dbReference type="GO" id="GO:0005634">
    <property type="term" value="C:nucleus"/>
    <property type="evidence" value="ECO:0007669"/>
    <property type="project" value="TreeGrafter"/>
</dbReference>
<sequence length="581" mass="64628">MADTTDHVDVEAGRPRAAARAKRPPIWTQIPPRIWKGCIGLVGVACLATLITVLASITDLGPSDQILVKDPAGHWVRQGPFQGVIFTTYPKEVRQGTLLQPHQYAVVKNQLSGKPRDIDGPQLLFLGPYDKLLKVSQKVVLQDNEYAIVKHSLTGVIRHEEGPTLFHPGVFDTVLRTRSKIVLQKDEYIRMVDGVTGAERVVHGPVNFVPIPLETSINGTKQDLFLNIDLSALLLNRNTGEQRLVVEKGAFAPGPYEEILEVRPLIYVLPHEAVVVRNERGQLTVHAGTDAKDGLGVSFFLPPYSEIFTMMWSDYSSLPADSSSRVLVEKIDVRARAIYYQYEVRTRDNVKMTLEGTIFWQVKNVSKLVLSTADPEGDVWQHARSVLIEAVSNATLSDFMSGFNAIVMDAFRRQAQDGFYLDRGVELQSMEVTRFDCADPATSSILQEIIQETTNRINRLTAQQSENDVKAAALTADILLERQRTELITIKAENERLQAQMAGEATGMQLMKGAATFIGGLNESLPSIDSRVELYKLHEELQSRNKDTYNLASGSAHLFLTPSDLNLRLDTRTTKNGTLEL</sequence>
<dbReference type="Proteomes" id="UP000654075">
    <property type="component" value="Unassembled WGS sequence"/>
</dbReference>
<evidence type="ECO:0000256" key="1">
    <source>
        <dbReference type="SAM" id="Phobius"/>
    </source>
</evidence>
<dbReference type="InterPro" id="IPR001107">
    <property type="entry name" value="Band_7"/>
</dbReference>
<dbReference type="InterPro" id="IPR036013">
    <property type="entry name" value="Band_7/SPFH_dom_sf"/>
</dbReference>
<protein>
    <recommendedName>
        <fullName evidence="2">Band 7 domain-containing protein</fullName>
    </recommendedName>
</protein>
<keyword evidence="4" id="KW-1185">Reference proteome</keyword>
<dbReference type="SUPFAM" id="SSF117892">
    <property type="entry name" value="Band 7/SPFH domain"/>
    <property type="match status" value="1"/>
</dbReference>
<dbReference type="InterPro" id="IPR039059">
    <property type="entry name" value="MVP"/>
</dbReference>
<feature type="transmembrane region" description="Helical" evidence="1">
    <location>
        <begin position="38"/>
        <end position="57"/>
    </location>
</feature>
<proteinExistence type="predicted"/>
<dbReference type="Gene3D" id="3.30.479.30">
    <property type="entry name" value="Band 7 domain"/>
    <property type="match status" value="1"/>
</dbReference>
<reference evidence="3" key="1">
    <citation type="submission" date="2021-02" db="EMBL/GenBank/DDBJ databases">
        <authorList>
            <person name="Dougan E. K."/>
            <person name="Rhodes N."/>
            <person name="Thang M."/>
            <person name="Chan C."/>
        </authorList>
    </citation>
    <scope>NUCLEOTIDE SEQUENCE</scope>
</reference>
<feature type="domain" description="Band 7" evidence="2">
    <location>
        <begin position="297"/>
        <end position="459"/>
    </location>
</feature>
<dbReference type="PANTHER" id="PTHR14165:SF3">
    <property type="entry name" value="MAJOR VAULT PROTEIN"/>
    <property type="match status" value="1"/>
</dbReference>
<dbReference type="Pfam" id="PF01145">
    <property type="entry name" value="Band_7"/>
    <property type="match status" value="1"/>
</dbReference>
<accession>A0A813FQ60</accession>
<gene>
    <name evidence="3" type="ORF">PGLA1383_LOCUS33286</name>
</gene>
<dbReference type="EMBL" id="CAJNNV010025660">
    <property type="protein sequence ID" value="CAE8615573.1"/>
    <property type="molecule type" value="Genomic_DNA"/>
</dbReference>
<name>A0A813FQ60_POLGL</name>
<evidence type="ECO:0000313" key="3">
    <source>
        <dbReference type="EMBL" id="CAE8615573.1"/>
    </source>
</evidence>